<name>A0ACB8Z151_CICIN</name>
<protein>
    <submittedName>
        <fullName evidence="1">Uncharacterized protein</fullName>
    </submittedName>
</protein>
<keyword evidence="2" id="KW-1185">Reference proteome</keyword>
<accession>A0ACB8Z151</accession>
<evidence type="ECO:0000313" key="2">
    <source>
        <dbReference type="Proteomes" id="UP001055811"/>
    </source>
</evidence>
<dbReference type="EMBL" id="CM042017">
    <property type="protein sequence ID" value="KAI3691416.1"/>
    <property type="molecule type" value="Genomic_DNA"/>
</dbReference>
<reference evidence="1 2" key="2">
    <citation type="journal article" date="2022" name="Mol. Ecol. Resour.">
        <title>The genomes of chicory, endive, great burdock and yacon provide insights into Asteraceae paleo-polyploidization history and plant inulin production.</title>
        <authorList>
            <person name="Fan W."/>
            <person name="Wang S."/>
            <person name="Wang H."/>
            <person name="Wang A."/>
            <person name="Jiang F."/>
            <person name="Liu H."/>
            <person name="Zhao H."/>
            <person name="Xu D."/>
            <person name="Zhang Y."/>
        </authorList>
    </citation>
    <scope>NUCLEOTIDE SEQUENCE [LARGE SCALE GENOMIC DNA]</scope>
    <source>
        <strain evidence="2">cv. Punajuju</strain>
        <tissue evidence="1">Leaves</tissue>
    </source>
</reference>
<proteinExistence type="predicted"/>
<gene>
    <name evidence="1" type="ORF">L2E82_49775</name>
</gene>
<sequence length="109" mass="12075">MCIRLQIRLVLLHSASHNRSAASLRPPPSSTPSDHASDITSFTLILVELDMLLPSPQLRIPSLHHKTTDGSGFCFMIIGFWSGSCLRSGSATDASHRSFIFWLKLQIRS</sequence>
<organism evidence="1 2">
    <name type="scientific">Cichorium intybus</name>
    <name type="common">Chicory</name>
    <dbReference type="NCBI Taxonomy" id="13427"/>
    <lineage>
        <taxon>Eukaryota</taxon>
        <taxon>Viridiplantae</taxon>
        <taxon>Streptophyta</taxon>
        <taxon>Embryophyta</taxon>
        <taxon>Tracheophyta</taxon>
        <taxon>Spermatophyta</taxon>
        <taxon>Magnoliopsida</taxon>
        <taxon>eudicotyledons</taxon>
        <taxon>Gunneridae</taxon>
        <taxon>Pentapetalae</taxon>
        <taxon>asterids</taxon>
        <taxon>campanulids</taxon>
        <taxon>Asterales</taxon>
        <taxon>Asteraceae</taxon>
        <taxon>Cichorioideae</taxon>
        <taxon>Cichorieae</taxon>
        <taxon>Cichoriinae</taxon>
        <taxon>Cichorium</taxon>
    </lineage>
</organism>
<evidence type="ECO:0000313" key="1">
    <source>
        <dbReference type="EMBL" id="KAI3691416.1"/>
    </source>
</evidence>
<dbReference type="Proteomes" id="UP001055811">
    <property type="component" value="Linkage Group LG09"/>
</dbReference>
<reference evidence="2" key="1">
    <citation type="journal article" date="2022" name="Mol. Ecol. Resour.">
        <title>The genomes of chicory, endive, great burdock and yacon provide insights into Asteraceae palaeo-polyploidization history and plant inulin production.</title>
        <authorList>
            <person name="Fan W."/>
            <person name="Wang S."/>
            <person name="Wang H."/>
            <person name="Wang A."/>
            <person name="Jiang F."/>
            <person name="Liu H."/>
            <person name="Zhao H."/>
            <person name="Xu D."/>
            <person name="Zhang Y."/>
        </authorList>
    </citation>
    <scope>NUCLEOTIDE SEQUENCE [LARGE SCALE GENOMIC DNA]</scope>
    <source>
        <strain evidence="2">cv. Punajuju</strain>
    </source>
</reference>
<comment type="caution">
    <text evidence="1">The sequence shown here is derived from an EMBL/GenBank/DDBJ whole genome shotgun (WGS) entry which is preliminary data.</text>
</comment>